<feature type="compositionally biased region" description="Basic residues" evidence="14">
    <location>
        <begin position="1"/>
        <end position="10"/>
    </location>
</feature>
<reference evidence="16 18" key="1">
    <citation type="submission" date="2020-01" db="EMBL/GenBank/DDBJ databases">
        <authorList>
            <consortium name="DOE Joint Genome Institute"/>
            <person name="Haridas S."/>
            <person name="Albert R."/>
            <person name="Binder M."/>
            <person name="Bloem J."/>
            <person name="Labutti K."/>
            <person name="Salamov A."/>
            <person name="Andreopoulos B."/>
            <person name="Baker S.E."/>
            <person name="Barry K."/>
            <person name="Bills G."/>
            <person name="Bluhm B.H."/>
            <person name="Cannon C."/>
            <person name="Castanera R."/>
            <person name="Culley D.E."/>
            <person name="Daum C."/>
            <person name="Ezra D."/>
            <person name="Gonzalez J.B."/>
            <person name="Henrissat B."/>
            <person name="Kuo A."/>
            <person name="Liang C."/>
            <person name="Lipzen A."/>
            <person name="Lutzoni F."/>
            <person name="Magnuson J."/>
            <person name="Mondo S."/>
            <person name="Nolan M."/>
            <person name="Ohm R."/>
            <person name="Pangilinan J."/>
            <person name="Park H.-J."/>
            <person name="Ramirez L."/>
            <person name="Alfaro M."/>
            <person name="Sun H."/>
            <person name="Tritt A."/>
            <person name="Yoshinaga Y."/>
            <person name="Zwiers L.-H."/>
            <person name="Turgeon B.G."/>
            <person name="Goodwin S.B."/>
            <person name="Spatafora J.W."/>
            <person name="Crous P.W."/>
            <person name="Grigoriev I.V."/>
        </authorList>
    </citation>
    <scope>NUCLEOTIDE SEQUENCE</scope>
    <source>
        <strain evidence="16 18">CBS 781.70</strain>
    </source>
</reference>
<evidence type="ECO:0000256" key="8">
    <source>
        <dbReference type="ARBA" id="ARBA00023242"/>
    </source>
</evidence>
<evidence type="ECO:0000259" key="15">
    <source>
        <dbReference type="PROSITE" id="PS51352"/>
    </source>
</evidence>
<dbReference type="AlphaFoldDB" id="A0A6G1G960"/>
<dbReference type="EC" id="1.11.1.24" evidence="3"/>
<comment type="subcellular location">
    <subcellularLocation>
        <location evidence="1">Nucleus</location>
    </subcellularLocation>
</comment>
<keyword evidence="8" id="KW-0539">Nucleus</keyword>
<keyword evidence="5" id="KW-0049">Antioxidant</keyword>
<evidence type="ECO:0000256" key="7">
    <source>
        <dbReference type="ARBA" id="ARBA00023157"/>
    </source>
</evidence>
<organism evidence="16">
    <name type="scientific">Eremomyces bilateralis CBS 781.70</name>
    <dbReference type="NCBI Taxonomy" id="1392243"/>
    <lineage>
        <taxon>Eukaryota</taxon>
        <taxon>Fungi</taxon>
        <taxon>Dikarya</taxon>
        <taxon>Ascomycota</taxon>
        <taxon>Pezizomycotina</taxon>
        <taxon>Dothideomycetes</taxon>
        <taxon>Dothideomycetes incertae sedis</taxon>
        <taxon>Eremomycetales</taxon>
        <taxon>Eremomycetaceae</taxon>
        <taxon>Eremomyces</taxon>
    </lineage>
</organism>
<evidence type="ECO:0000313" key="16">
    <source>
        <dbReference type="EMBL" id="KAF1814399.1"/>
    </source>
</evidence>
<dbReference type="InterPro" id="IPR000866">
    <property type="entry name" value="AhpC/TSA"/>
</dbReference>
<evidence type="ECO:0000313" key="18">
    <source>
        <dbReference type="RefSeq" id="XP_033536030.1"/>
    </source>
</evidence>
<evidence type="ECO:0000256" key="10">
    <source>
        <dbReference type="ARBA" id="ARBA00032824"/>
    </source>
</evidence>
<evidence type="ECO:0000256" key="14">
    <source>
        <dbReference type="SAM" id="MobiDB-lite"/>
    </source>
</evidence>
<dbReference type="InterPro" id="IPR013766">
    <property type="entry name" value="Thioredoxin_domain"/>
</dbReference>
<evidence type="ECO:0000256" key="12">
    <source>
        <dbReference type="ARBA" id="ARBA00049091"/>
    </source>
</evidence>
<keyword evidence="6" id="KW-0560">Oxidoreductase</keyword>
<comment type="subunit">
    <text evidence="2">Monomer.</text>
</comment>
<comment type="similarity">
    <text evidence="11">Belongs to the peroxiredoxin family. BCP/PrxQ subfamily.</text>
</comment>
<evidence type="ECO:0000256" key="4">
    <source>
        <dbReference type="ARBA" id="ARBA00022559"/>
    </source>
</evidence>
<feature type="compositionally biased region" description="Low complexity" evidence="14">
    <location>
        <begin position="230"/>
        <end position="243"/>
    </location>
</feature>
<dbReference type="GO" id="GO:0034599">
    <property type="term" value="P:cellular response to oxidative stress"/>
    <property type="evidence" value="ECO:0007669"/>
    <property type="project" value="UniProtKB-ARBA"/>
</dbReference>
<accession>A0A6G1G960</accession>
<dbReference type="GO" id="GO:0008379">
    <property type="term" value="F:thioredoxin peroxidase activity"/>
    <property type="evidence" value="ECO:0007669"/>
    <property type="project" value="TreeGrafter"/>
</dbReference>
<dbReference type="InterPro" id="IPR036249">
    <property type="entry name" value="Thioredoxin-like_sf"/>
</dbReference>
<protein>
    <recommendedName>
        <fullName evidence="3">thioredoxin-dependent peroxiredoxin</fullName>
        <ecNumber evidence="3">1.11.1.24</ecNumber>
    </recommendedName>
    <alternativeName>
        <fullName evidence="13">Nuclear thiol peroxidase</fullName>
    </alternativeName>
    <alternativeName>
        <fullName evidence="10">Thioredoxin peroxidase</fullName>
    </alternativeName>
</protein>
<dbReference type="GO" id="GO:0045454">
    <property type="term" value="P:cell redox homeostasis"/>
    <property type="evidence" value="ECO:0007669"/>
    <property type="project" value="TreeGrafter"/>
</dbReference>
<reference evidence="18" key="3">
    <citation type="submission" date="2025-04" db="UniProtKB">
        <authorList>
            <consortium name="RefSeq"/>
        </authorList>
    </citation>
    <scope>IDENTIFICATION</scope>
    <source>
        <strain evidence="18">CBS 781.70</strain>
    </source>
</reference>
<evidence type="ECO:0000256" key="3">
    <source>
        <dbReference type="ARBA" id="ARBA00013017"/>
    </source>
</evidence>
<evidence type="ECO:0000256" key="9">
    <source>
        <dbReference type="ARBA" id="ARBA00023284"/>
    </source>
</evidence>
<dbReference type="Pfam" id="PF00578">
    <property type="entry name" value="AhpC-TSA"/>
    <property type="match status" value="1"/>
</dbReference>
<dbReference type="CDD" id="cd03017">
    <property type="entry name" value="PRX_BCP"/>
    <property type="match status" value="1"/>
</dbReference>
<evidence type="ECO:0000256" key="11">
    <source>
        <dbReference type="ARBA" id="ARBA00038489"/>
    </source>
</evidence>
<dbReference type="GO" id="GO:0005634">
    <property type="term" value="C:nucleus"/>
    <property type="evidence" value="ECO:0007669"/>
    <property type="project" value="UniProtKB-SubCell"/>
</dbReference>
<dbReference type="PANTHER" id="PTHR42801">
    <property type="entry name" value="THIOREDOXIN-DEPENDENT PEROXIDE REDUCTASE"/>
    <property type="match status" value="1"/>
</dbReference>
<dbReference type="FunFam" id="3.40.30.10:FF:000157">
    <property type="entry name" value="DOT5p Nuclear thiol peroxidase"/>
    <property type="match status" value="1"/>
</dbReference>
<dbReference type="EMBL" id="ML975153">
    <property type="protein sequence ID" value="KAF1814399.1"/>
    <property type="molecule type" value="Genomic_DNA"/>
</dbReference>
<dbReference type="GeneID" id="54419621"/>
<dbReference type="OrthoDB" id="338622at2759"/>
<keyword evidence="7" id="KW-1015">Disulfide bond</keyword>
<evidence type="ECO:0000256" key="13">
    <source>
        <dbReference type="ARBA" id="ARBA00077538"/>
    </source>
</evidence>
<sequence length="251" mass="26071">MVVELRKRKAPAAPAPDPPAKKKSGPRVSSKVAKVKEVVQEKLSTKPAGAKANGTSTSASAPKVGDVIDLATFGGKVTTHEGKVVTLKSLVEDSGSGVVIFTYPRASTPGCTNQVCLFRDSYTPLTATGLKIYGLSGDSTKANTTFATKQKLPYPLLCDPGFDLIKSLGLMKSPKGTKRGVFAVDKAGKVLVLEEGGPAKTVDIVKALVEELSDDAAVPSTEVDVDKSALEQTEPAETAAEVAESAEKVDG</sequence>
<dbReference type="InterPro" id="IPR050924">
    <property type="entry name" value="Peroxiredoxin_BCP/PrxQ"/>
</dbReference>
<feature type="region of interest" description="Disordered" evidence="14">
    <location>
        <begin position="1"/>
        <end position="60"/>
    </location>
</feature>
<gene>
    <name evidence="16 18" type="ORF">P152DRAFT_456653</name>
</gene>
<dbReference type="GO" id="GO:0005737">
    <property type="term" value="C:cytoplasm"/>
    <property type="evidence" value="ECO:0007669"/>
    <property type="project" value="TreeGrafter"/>
</dbReference>
<feature type="region of interest" description="Disordered" evidence="14">
    <location>
        <begin position="219"/>
        <end position="251"/>
    </location>
</feature>
<dbReference type="SUPFAM" id="SSF52833">
    <property type="entry name" value="Thioredoxin-like"/>
    <property type="match status" value="1"/>
</dbReference>
<keyword evidence="9" id="KW-0676">Redox-active center</keyword>
<dbReference type="RefSeq" id="XP_033536030.1">
    <property type="nucleotide sequence ID" value="XM_033679051.1"/>
</dbReference>
<evidence type="ECO:0000256" key="5">
    <source>
        <dbReference type="ARBA" id="ARBA00022862"/>
    </source>
</evidence>
<proteinExistence type="inferred from homology"/>
<feature type="compositionally biased region" description="Basic and acidic residues" evidence="14">
    <location>
        <begin position="34"/>
        <end position="44"/>
    </location>
</feature>
<keyword evidence="4" id="KW-0575">Peroxidase</keyword>
<dbReference type="PROSITE" id="PS51352">
    <property type="entry name" value="THIOREDOXIN_2"/>
    <property type="match status" value="1"/>
</dbReference>
<feature type="domain" description="Thioredoxin" evidence="15">
    <location>
        <begin position="62"/>
        <end position="214"/>
    </location>
</feature>
<reference evidence="18" key="2">
    <citation type="submission" date="2020-04" db="EMBL/GenBank/DDBJ databases">
        <authorList>
            <consortium name="NCBI Genome Project"/>
        </authorList>
    </citation>
    <scope>NUCLEOTIDE SEQUENCE</scope>
    <source>
        <strain evidence="18">CBS 781.70</strain>
    </source>
</reference>
<dbReference type="Gene3D" id="3.40.30.10">
    <property type="entry name" value="Glutaredoxin"/>
    <property type="match status" value="1"/>
</dbReference>
<evidence type="ECO:0000256" key="2">
    <source>
        <dbReference type="ARBA" id="ARBA00011245"/>
    </source>
</evidence>
<evidence type="ECO:0000256" key="6">
    <source>
        <dbReference type="ARBA" id="ARBA00023002"/>
    </source>
</evidence>
<evidence type="ECO:0000313" key="17">
    <source>
        <dbReference type="Proteomes" id="UP000504638"/>
    </source>
</evidence>
<keyword evidence="17" id="KW-1185">Reference proteome</keyword>
<comment type="catalytic activity">
    <reaction evidence="12">
        <text>a hydroperoxide + [thioredoxin]-dithiol = an alcohol + [thioredoxin]-disulfide + H2O</text>
        <dbReference type="Rhea" id="RHEA:62620"/>
        <dbReference type="Rhea" id="RHEA-COMP:10698"/>
        <dbReference type="Rhea" id="RHEA-COMP:10700"/>
        <dbReference type="ChEBI" id="CHEBI:15377"/>
        <dbReference type="ChEBI" id="CHEBI:29950"/>
        <dbReference type="ChEBI" id="CHEBI:30879"/>
        <dbReference type="ChEBI" id="CHEBI:35924"/>
        <dbReference type="ChEBI" id="CHEBI:50058"/>
        <dbReference type="EC" id="1.11.1.24"/>
    </reaction>
</comment>
<dbReference type="Proteomes" id="UP000504638">
    <property type="component" value="Unplaced"/>
</dbReference>
<evidence type="ECO:0000256" key="1">
    <source>
        <dbReference type="ARBA" id="ARBA00004123"/>
    </source>
</evidence>
<name>A0A6G1G960_9PEZI</name>
<dbReference type="PANTHER" id="PTHR42801:SF23">
    <property type="entry name" value="PEROXIREDOXIN DOT5"/>
    <property type="match status" value="1"/>
</dbReference>